<dbReference type="Proteomes" id="UP001602119">
    <property type="component" value="Unassembled WGS sequence"/>
</dbReference>
<feature type="region of interest" description="Disordered" evidence="1">
    <location>
        <begin position="59"/>
        <end position="109"/>
    </location>
</feature>
<sequence>MPPECVRIEQRATQMFCQHDSGMRGGKIRTSLFLAGACAFAAFVVNVASLPAQAETERSAAGRKAVAVRSARDGGGGDETNAGNGTRNSTISSVKSPTNLHGYQHTSTSDIGGATSVQNVLCRNVRVCSVTQNITVTAPEQALKGDPGPPGTATISETPDPAATRERAAVDPDMFDAALLWLGPDLGDLW</sequence>
<comment type="caution">
    <text evidence="3">The sequence shown here is derived from an EMBL/GenBank/DDBJ whole genome shotgun (WGS) entry which is preliminary data.</text>
</comment>
<evidence type="ECO:0000256" key="1">
    <source>
        <dbReference type="SAM" id="MobiDB-lite"/>
    </source>
</evidence>
<keyword evidence="4" id="KW-1185">Reference proteome</keyword>
<dbReference type="RefSeq" id="WP_387340613.1">
    <property type="nucleotide sequence ID" value="NZ_JBIAXI010000002.1"/>
</dbReference>
<gene>
    <name evidence="3" type="ORF">ACFY05_04490</name>
</gene>
<reference evidence="3 4" key="1">
    <citation type="submission" date="2024-10" db="EMBL/GenBank/DDBJ databases">
        <title>The Natural Products Discovery Center: Release of the First 8490 Sequenced Strains for Exploring Actinobacteria Biosynthetic Diversity.</title>
        <authorList>
            <person name="Kalkreuter E."/>
            <person name="Kautsar S.A."/>
            <person name="Yang D."/>
            <person name="Bader C.D."/>
            <person name="Teijaro C.N."/>
            <person name="Fluegel L."/>
            <person name="Davis C.M."/>
            <person name="Simpson J.R."/>
            <person name="Lauterbach L."/>
            <person name="Steele A.D."/>
            <person name="Gui C."/>
            <person name="Meng S."/>
            <person name="Li G."/>
            <person name="Viehrig K."/>
            <person name="Ye F."/>
            <person name="Su P."/>
            <person name="Kiefer A.F."/>
            <person name="Nichols A."/>
            <person name="Cepeda A.J."/>
            <person name="Yan W."/>
            <person name="Fan B."/>
            <person name="Jiang Y."/>
            <person name="Adhikari A."/>
            <person name="Zheng C.-J."/>
            <person name="Schuster L."/>
            <person name="Cowan T.M."/>
            <person name="Smanski M.J."/>
            <person name="Chevrette M.G."/>
            <person name="De Carvalho L.P.S."/>
            <person name="Shen B."/>
        </authorList>
    </citation>
    <scope>NUCLEOTIDE SEQUENCE [LARGE SCALE GENOMIC DNA]</scope>
    <source>
        <strain evidence="3 4">NPDC001281</strain>
    </source>
</reference>
<keyword evidence="2" id="KW-1133">Transmembrane helix</keyword>
<protein>
    <submittedName>
        <fullName evidence="3">Uncharacterized protein</fullName>
    </submittedName>
</protein>
<evidence type="ECO:0000256" key="2">
    <source>
        <dbReference type="SAM" id="Phobius"/>
    </source>
</evidence>
<keyword evidence="2" id="KW-0812">Transmembrane</keyword>
<proteinExistence type="predicted"/>
<name>A0ABW6UYT8_MICFU</name>
<keyword evidence="2" id="KW-0472">Membrane</keyword>
<accession>A0ABW6UYT8</accession>
<evidence type="ECO:0000313" key="4">
    <source>
        <dbReference type="Proteomes" id="UP001602119"/>
    </source>
</evidence>
<feature type="transmembrane region" description="Helical" evidence="2">
    <location>
        <begin position="32"/>
        <end position="50"/>
    </location>
</feature>
<organism evidence="3 4">
    <name type="scientific">Microtetraspora fusca</name>
    <dbReference type="NCBI Taxonomy" id="1997"/>
    <lineage>
        <taxon>Bacteria</taxon>
        <taxon>Bacillati</taxon>
        <taxon>Actinomycetota</taxon>
        <taxon>Actinomycetes</taxon>
        <taxon>Streptosporangiales</taxon>
        <taxon>Streptosporangiaceae</taxon>
        <taxon>Microtetraspora</taxon>
    </lineage>
</organism>
<feature type="compositionally biased region" description="Polar residues" evidence="1">
    <location>
        <begin position="87"/>
        <end position="109"/>
    </location>
</feature>
<dbReference type="EMBL" id="JBIAXI010000002">
    <property type="protein sequence ID" value="MFF4772095.1"/>
    <property type="molecule type" value="Genomic_DNA"/>
</dbReference>
<feature type="region of interest" description="Disordered" evidence="1">
    <location>
        <begin position="139"/>
        <end position="162"/>
    </location>
</feature>
<evidence type="ECO:0000313" key="3">
    <source>
        <dbReference type="EMBL" id="MFF4772095.1"/>
    </source>
</evidence>